<reference evidence="1 2" key="1">
    <citation type="submission" date="2019-01" db="EMBL/GenBank/DDBJ databases">
        <title>Draft Genome and Complete Hox-Cluster Characterization of the Sterlet Sturgeon (Acipenser ruthenus).</title>
        <authorList>
            <person name="Wei Q."/>
        </authorList>
    </citation>
    <scope>NUCLEOTIDE SEQUENCE [LARGE SCALE GENOMIC DNA]</scope>
    <source>
        <strain evidence="1">WHYD16114868_AA</strain>
        <tissue evidence="1">Blood</tissue>
    </source>
</reference>
<dbReference type="GO" id="GO:0016301">
    <property type="term" value="F:kinase activity"/>
    <property type="evidence" value="ECO:0007669"/>
    <property type="project" value="UniProtKB-KW"/>
</dbReference>
<dbReference type="AlphaFoldDB" id="A0A444U101"/>
<sequence length="142" mass="16265">MQHASVESIRNVCLLQCVLHPQVQKLQCMCPVDFHGIYQLDERRRDAVIALGIFLVESQLQHKETIVPYLLRLLKGLHKVQWIEESTGRKAKVVGIRRALGKTEVKSEPGSKMNDYLLSQISTRLSSYENDLNFQMSAFLDP</sequence>
<keyword evidence="2" id="KW-1185">Reference proteome</keyword>
<evidence type="ECO:0000313" key="1">
    <source>
        <dbReference type="EMBL" id="RXM28789.1"/>
    </source>
</evidence>
<dbReference type="Proteomes" id="UP000289886">
    <property type="component" value="Unassembled WGS sequence"/>
</dbReference>
<proteinExistence type="predicted"/>
<evidence type="ECO:0000313" key="2">
    <source>
        <dbReference type="Proteomes" id="UP000289886"/>
    </source>
</evidence>
<keyword evidence="1" id="KW-0418">Kinase</keyword>
<comment type="caution">
    <text evidence="1">The sequence shown here is derived from an EMBL/GenBank/DDBJ whole genome shotgun (WGS) entry which is preliminary data.</text>
</comment>
<organism evidence="1 2">
    <name type="scientific">Acipenser ruthenus</name>
    <name type="common">Sterlet sturgeon</name>
    <dbReference type="NCBI Taxonomy" id="7906"/>
    <lineage>
        <taxon>Eukaryota</taxon>
        <taxon>Metazoa</taxon>
        <taxon>Chordata</taxon>
        <taxon>Craniata</taxon>
        <taxon>Vertebrata</taxon>
        <taxon>Euteleostomi</taxon>
        <taxon>Actinopterygii</taxon>
        <taxon>Chondrostei</taxon>
        <taxon>Acipenseriformes</taxon>
        <taxon>Acipenseridae</taxon>
        <taxon>Acipenser</taxon>
    </lineage>
</organism>
<gene>
    <name evidence="1" type="ORF">EOD39_9376</name>
</gene>
<dbReference type="EMBL" id="SCEB01215574">
    <property type="protein sequence ID" value="RXM28789.1"/>
    <property type="molecule type" value="Genomic_DNA"/>
</dbReference>
<accession>A0A444U101</accession>
<keyword evidence="1" id="KW-0808">Transferase</keyword>
<protein>
    <submittedName>
        <fullName evidence="1">Phosphatidylinositol 4-kinase alpha</fullName>
    </submittedName>
</protein>
<name>A0A444U101_ACIRT</name>